<accession>A0A6I4T9R5</accession>
<feature type="region of interest" description="Disordered" evidence="1">
    <location>
        <begin position="66"/>
        <end position="120"/>
    </location>
</feature>
<dbReference type="RefSeq" id="WP_160737444.1">
    <property type="nucleotide sequence ID" value="NZ_WTYT01000006.1"/>
</dbReference>
<protein>
    <submittedName>
        <fullName evidence="3">Uncharacterized protein</fullName>
    </submittedName>
</protein>
<dbReference type="OrthoDB" id="7433552at2"/>
<keyword evidence="2" id="KW-0472">Membrane</keyword>
<reference evidence="3 4" key="1">
    <citation type="submission" date="2019-12" db="EMBL/GenBank/DDBJ databases">
        <title>Genomic-based taxomic classification of the family Erythrobacteraceae.</title>
        <authorList>
            <person name="Xu L."/>
        </authorList>
    </citation>
    <scope>NUCLEOTIDE SEQUENCE [LARGE SCALE GENOMIC DNA]</scope>
    <source>
        <strain evidence="3 4">LMG 29518</strain>
    </source>
</reference>
<evidence type="ECO:0000313" key="4">
    <source>
        <dbReference type="Proteomes" id="UP000438476"/>
    </source>
</evidence>
<keyword evidence="4" id="KW-1185">Reference proteome</keyword>
<sequence>MEHAPYRRRHRVVALRQLVAYLPFPFFKIAFAVPLILTIPQPAQATLWLDNDPEVTSFKLESHNHNLIDPNEVHPSSRPVKPGEVAMPTTAGHSLAPSNVGDAQQSTANAPEKADTVPYTSSLPADERRRWFKKVARYEAAFQMLNLVDAVQTYTFVKDHGMEEANPLYGKDPSLATIAGIKFASAAVHFLASRFLVEHEPDLVLPFQKVTLAIQGGVVTWNMQHTF</sequence>
<keyword evidence="2" id="KW-0812">Transmembrane</keyword>
<proteinExistence type="predicted"/>
<dbReference type="EMBL" id="WTYT01000006">
    <property type="protein sequence ID" value="MXO67032.1"/>
    <property type="molecule type" value="Genomic_DNA"/>
</dbReference>
<feature type="transmembrane region" description="Helical" evidence="2">
    <location>
        <begin position="18"/>
        <end position="37"/>
    </location>
</feature>
<keyword evidence="2" id="KW-1133">Transmembrane helix</keyword>
<evidence type="ECO:0000256" key="1">
    <source>
        <dbReference type="SAM" id="MobiDB-lite"/>
    </source>
</evidence>
<dbReference type="AlphaFoldDB" id="A0A6I4T9R5"/>
<gene>
    <name evidence="3" type="ORF">GRI91_14805</name>
</gene>
<organism evidence="3 4">
    <name type="scientific">Altericroceibacterium endophyticum</name>
    <dbReference type="NCBI Taxonomy" id="1808508"/>
    <lineage>
        <taxon>Bacteria</taxon>
        <taxon>Pseudomonadati</taxon>
        <taxon>Pseudomonadota</taxon>
        <taxon>Alphaproteobacteria</taxon>
        <taxon>Sphingomonadales</taxon>
        <taxon>Erythrobacteraceae</taxon>
        <taxon>Altericroceibacterium</taxon>
    </lineage>
</organism>
<name>A0A6I4T9R5_9SPHN</name>
<comment type="caution">
    <text evidence="3">The sequence shown here is derived from an EMBL/GenBank/DDBJ whole genome shotgun (WGS) entry which is preliminary data.</text>
</comment>
<evidence type="ECO:0000256" key="2">
    <source>
        <dbReference type="SAM" id="Phobius"/>
    </source>
</evidence>
<dbReference type="Proteomes" id="UP000438476">
    <property type="component" value="Unassembled WGS sequence"/>
</dbReference>
<evidence type="ECO:0000313" key="3">
    <source>
        <dbReference type="EMBL" id="MXO67032.1"/>
    </source>
</evidence>